<feature type="non-terminal residue" evidence="2">
    <location>
        <position position="1"/>
    </location>
</feature>
<evidence type="ECO:0000313" key="3">
    <source>
        <dbReference type="Proteomes" id="UP000574390"/>
    </source>
</evidence>
<feature type="non-terminal residue" evidence="2">
    <location>
        <position position="74"/>
    </location>
</feature>
<sequence>VRPAWWCDVASPWLSFTTATAAAAANSCSGSCLSPSSSTTSAESRAAALHAPGCRLFRSGFYDGYQWYQRHVLQ</sequence>
<proteinExistence type="predicted"/>
<evidence type="ECO:0000313" key="2">
    <source>
        <dbReference type="EMBL" id="KAF4682546.1"/>
    </source>
</evidence>
<dbReference type="EMBL" id="JABANM010037461">
    <property type="protein sequence ID" value="KAF4682546.1"/>
    <property type="molecule type" value="Genomic_DNA"/>
</dbReference>
<feature type="chain" id="PRO_5029517478" evidence="1">
    <location>
        <begin position="25"/>
        <end position="74"/>
    </location>
</feature>
<accession>A0A7J6NFD0</accession>
<gene>
    <name evidence="2" type="ORF">FOZ62_021734</name>
</gene>
<name>A0A7J6NFD0_PEROL</name>
<organism evidence="2 3">
    <name type="scientific">Perkinsus olseni</name>
    <name type="common">Perkinsus atlanticus</name>
    <dbReference type="NCBI Taxonomy" id="32597"/>
    <lineage>
        <taxon>Eukaryota</taxon>
        <taxon>Sar</taxon>
        <taxon>Alveolata</taxon>
        <taxon>Perkinsozoa</taxon>
        <taxon>Perkinsea</taxon>
        <taxon>Perkinsida</taxon>
        <taxon>Perkinsidae</taxon>
        <taxon>Perkinsus</taxon>
    </lineage>
</organism>
<protein>
    <submittedName>
        <fullName evidence="2">Uncharacterized protein</fullName>
    </submittedName>
</protein>
<feature type="signal peptide" evidence="1">
    <location>
        <begin position="1"/>
        <end position="24"/>
    </location>
</feature>
<dbReference type="Proteomes" id="UP000574390">
    <property type="component" value="Unassembled WGS sequence"/>
</dbReference>
<evidence type="ECO:0000256" key="1">
    <source>
        <dbReference type="SAM" id="SignalP"/>
    </source>
</evidence>
<keyword evidence="1" id="KW-0732">Signal</keyword>
<reference evidence="2 3" key="1">
    <citation type="submission" date="2020-04" db="EMBL/GenBank/DDBJ databases">
        <title>Perkinsus olseni comparative genomics.</title>
        <authorList>
            <person name="Bogema D.R."/>
        </authorList>
    </citation>
    <scope>NUCLEOTIDE SEQUENCE [LARGE SCALE GENOMIC DNA]</scope>
    <source>
        <strain evidence="2">ATCC PRA-205</strain>
    </source>
</reference>
<comment type="caution">
    <text evidence="2">The sequence shown here is derived from an EMBL/GenBank/DDBJ whole genome shotgun (WGS) entry which is preliminary data.</text>
</comment>
<dbReference type="AlphaFoldDB" id="A0A7J6NFD0"/>